<dbReference type="EMBL" id="VWXD01000001">
    <property type="protein sequence ID" value="NIE98849.1"/>
    <property type="molecule type" value="Genomic_DNA"/>
</dbReference>
<dbReference type="Proteomes" id="UP000780690">
    <property type="component" value="Unassembled WGS sequence"/>
</dbReference>
<gene>
    <name evidence="1" type="ORF">F3J38_01995</name>
</gene>
<proteinExistence type="predicted"/>
<reference evidence="1 2" key="1">
    <citation type="journal article" date="2019" name="bioRxiv">
        <title>Bacteria contribute to plant secondary compound degradation in a generalist herbivore system.</title>
        <authorList>
            <person name="Francoeur C.B."/>
            <person name="Khadempour L."/>
            <person name="Moreira-Soto R.D."/>
            <person name="Gotting K."/>
            <person name="Book A.J."/>
            <person name="Pinto-Tomas A.A."/>
            <person name="Keefover-Ring K."/>
            <person name="Currie C.R."/>
        </authorList>
    </citation>
    <scope>NUCLEOTIDE SEQUENCE [LARGE SCALE GENOMIC DNA]</scope>
    <source>
        <strain evidence="1 2">Acro-805</strain>
    </source>
</reference>
<evidence type="ECO:0000313" key="2">
    <source>
        <dbReference type="Proteomes" id="UP000780690"/>
    </source>
</evidence>
<organism evidence="1 2">
    <name type="scientific">Candidatus Pantoea formicae</name>
    <dbReference type="NCBI Taxonomy" id="2608355"/>
    <lineage>
        <taxon>Bacteria</taxon>
        <taxon>Pseudomonadati</taxon>
        <taxon>Pseudomonadota</taxon>
        <taxon>Gammaproteobacteria</taxon>
        <taxon>Enterobacterales</taxon>
        <taxon>Erwiniaceae</taxon>
        <taxon>Pantoea</taxon>
    </lineage>
</organism>
<evidence type="ECO:0000313" key="1">
    <source>
        <dbReference type="EMBL" id="NIE98849.1"/>
    </source>
</evidence>
<accession>A0ABX0QPY9</accession>
<dbReference type="RefSeq" id="WP_167135548.1">
    <property type="nucleotide sequence ID" value="NZ_VWXD01000001.1"/>
</dbReference>
<name>A0ABX0QPY9_9GAMM</name>
<comment type="caution">
    <text evidence="1">The sequence shown here is derived from an EMBL/GenBank/DDBJ whole genome shotgun (WGS) entry which is preliminary data.</text>
</comment>
<protein>
    <submittedName>
        <fullName evidence="1">Uncharacterized protein</fullName>
    </submittedName>
</protein>
<keyword evidence="2" id="KW-1185">Reference proteome</keyword>
<sequence length="200" mass="23119">MLLGFVSKNRLARWNGAPLYLPDFQFHEKHSAVIKTTEPEKIMPLITAYDLGQDAIIRALMSVRQLPQKLQKRAPKNQDDKFGLQTFTLLHASDLELYYGLRGQFWRADFGLEKISDAEEYQQPARQGAAKLLLRYQVNIINDNQSELITETFIHCPDKITHCKMAAYWLAIRAGSGLIRRRMLGAIKHELEINHKRQTE</sequence>